<gene>
    <name evidence="9" type="ORF">ACFYV7_33965</name>
</gene>
<proteinExistence type="inferred from homology"/>
<feature type="domain" description="Acyl-CoA dehydrogenase/oxidase C-terminal" evidence="6">
    <location>
        <begin position="570"/>
        <end position="709"/>
    </location>
</feature>
<dbReference type="Gene3D" id="1.10.540.10">
    <property type="entry name" value="Acyl-CoA dehydrogenase/oxidase, N-terminal domain"/>
    <property type="match status" value="2"/>
</dbReference>
<evidence type="ECO:0000259" key="6">
    <source>
        <dbReference type="Pfam" id="PF00441"/>
    </source>
</evidence>
<dbReference type="InterPro" id="IPR009075">
    <property type="entry name" value="AcylCo_DH/oxidase_C"/>
</dbReference>
<dbReference type="InterPro" id="IPR036250">
    <property type="entry name" value="AcylCo_DH-like_C"/>
</dbReference>
<organism evidence="9 10">
    <name type="scientific">Nocardia suismassiliense</name>
    <dbReference type="NCBI Taxonomy" id="2077092"/>
    <lineage>
        <taxon>Bacteria</taxon>
        <taxon>Bacillati</taxon>
        <taxon>Actinomycetota</taxon>
        <taxon>Actinomycetes</taxon>
        <taxon>Mycobacteriales</taxon>
        <taxon>Nocardiaceae</taxon>
        <taxon>Nocardia</taxon>
    </lineage>
</organism>
<dbReference type="PANTHER" id="PTHR43292:SF4">
    <property type="entry name" value="ACYL-COA DEHYDROGENASE FADE34"/>
    <property type="match status" value="1"/>
</dbReference>
<evidence type="ECO:0000256" key="4">
    <source>
        <dbReference type="ARBA" id="ARBA00022827"/>
    </source>
</evidence>
<dbReference type="Gene3D" id="1.20.140.10">
    <property type="entry name" value="Butyryl-CoA Dehydrogenase, subunit A, domain 3"/>
    <property type="match status" value="2"/>
</dbReference>
<dbReference type="EMBL" id="JBIAPI010000011">
    <property type="protein sequence ID" value="MFF3227844.1"/>
    <property type="molecule type" value="Genomic_DNA"/>
</dbReference>
<evidence type="ECO:0000313" key="10">
    <source>
        <dbReference type="Proteomes" id="UP001601948"/>
    </source>
</evidence>
<dbReference type="Proteomes" id="UP001601948">
    <property type="component" value="Unassembled WGS sequence"/>
</dbReference>
<keyword evidence="5" id="KW-0560">Oxidoreductase</keyword>
<evidence type="ECO:0000256" key="5">
    <source>
        <dbReference type="ARBA" id="ARBA00023002"/>
    </source>
</evidence>
<reference evidence="9 10" key="1">
    <citation type="submission" date="2024-10" db="EMBL/GenBank/DDBJ databases">
        <title>The Natural Products Discovery Center: Release of the First 8490 Sequenced Strains for Exploring Actinobacteria Biosynthetic Diversity.</title>
        <authorList>
            <person name="Kalkreuter E."/>
            <person name="Kautsar S.A."/>
            <person name="Yang D."/>
            <person name="Bader C.D."/>
            <person name="Teijaro C.N."/>
            <person name="Fluegel L."/>
            <person name="Davis C.M."/>
            <person name="Simpson J.R."/>
            <person name="Lauterbach L."/>
            <person name="Steele A.D."/>
            <person name="Gui C."/>
            <person name="Meng S."/>
            <person name="Li G."/>
            <person name="Viehrig K."/>
            <person name="Ye F."/>
            <person name="Su P."/>
            <person name="Kiefer A.F."/>
            <person name="Nichols A."/>
            <person name="Cepeda A.J."/>
            <person name="Yan W."/>
            <person name="Fan B."/>
            <person name="Jiang Y."/>
            <person name="Adhikari A."/>
            <person name="Zheng C.-J."/>
            <person name="Schuster L."/>
            <person name="Cowan T.M."/>
            <person name="Smanski M.J."/>
            <person name="Chevrette M.G."/>
            <person name="De Carvalho L.P.S."/>
            <person name="Shen B."/>
        </authorList>
    </citation>
    <scope>NUCLEOTIDE SEQUENCE [LARGE SCALE GENOMIC DNA]</scope>
    <source>
        <strain evidence="9 10">NPDC003040</strain>
    </source>
</reference>
<feature type="domain" description="Acyl-CoA dehydrogenase/oxidase C-terminal" evidence="6">
    <location>
        <begin position="209"/>
        <end position="328"/>
    </location>
</feature>
<dbReference type="Pfam" id="PF02771">
    <property type="entry name" value="Acyl-CoA_dh_N"/>
    <property type="match status" value="2"/>
</dbReference>
<accession>A0ABW6R323</accession>
<feature type="domain" description="Acyl-CoA dehydrogenase/oxidase N-terminal" evidence="8">
    <location>
        <begin position="372"/>
        <end position="460"/>
    </location>
</feature>
<dbReference type="PANTHER" id="PTHR43292">
    <property type="entry name" value="ACYL-COA DEHYDROGENASE"/>
    <property type="match status" value="1"/>
</dbReference>
<evidence type="ECO:0000256" key="3">
    <source>
        <dbReference type="ARBA" id="ARBA00022630"/>
    </source>
</evidence>
<keyword evidence="4" id="KW-0274">FAD</keyword>
<keyword evidence="10" id="KW-1185">Reference proteome</keyword>
<feature type="domain" description="Acyl-CoA oxidase/dehydrogenase middle" evidence="7">
    <location>
        <begin position="464"/>
        <end position="558"/>
    </location>
</feature>
<dbReference type="SUPFAM" id="SSF47203">
    <property type="entry name" value="Acyl-CoA dehydrogenase C-terminal domain-like"/>
    <property type="match status" value="2"/>
</dbReference>
<comment type="similarity">
    <text evidence="2">Belongs to the acyl-CoA dehydrogenase family.</text>
</comment>
<evidence type="ECO:0000256" key="1">
    <source>
        <dbReference type="ARBA" id="ARBA00001974"/>
    </source>
</evidence>
<dbReference type="InterPro" id="IPR046373">
    <property type="entry name" value="Acyl-CoA_Oxase/DH_mid-dom_sf"/>
</dbReference>
<dbReference type="InterPro" id="IPR052161">
    <property type="entry name" value="Mycobact_Acyl-CoA_DH"/>
</dbReference>
<feature type="domain" description="Acyl-CoA dehydrogenase/oxidase N-terminal" evidence="8">
    <location>
        <begin position="6"/>
        <end position="84"/>
    </location>
</feature>
<evidence type="ECO:0000259" key="8">
    <source>
        <dbReference type="Pfam" id="PF02771"/>
    </source>
</evidence>
<dbReference type="Pfam" id="PF00441">
    <property type="entry name" value="Acyl-CoA_dh_1"/>
    <property type="match status" value="2"/>
</dbReference>
<dbReference type="InterPro" id="IPR037069">
    <property type="entry name" value="AcylCoA_DH/ox_N_sf"/>
</dbReference>
<keyword evidence="3" id="KW-0285">Flavoprotein</keyword>
<evidence type="ECO:0000313" key="9">
    <source>
        <dbReference type="EMBL" id="MFF3227844.1"/>
    </source>
</evidence>
<protein>
    <submittedName>
        <fullName evidence="9">Acyl-CoA dehydrogenase family protein</fullName>
    </submittedName>
</protein>
<dbReference type="SUPFAM" id="SSF56645">
    <property type="entry name" value="Acyl-CoA dehydrogenase NM domain-like"/>
    <property type="match status" value="2"/>
</dbReference>
<dbReference type="InterPro" id="IPR009100">
    <property type="entry name" value="AcylCoA_DH/oxidase_NM_dom_sf"/>
</dbReference>
<comment type="cofactor">
    <cofactor evidence="1">
        <name>FAD</name>
        <dbReference type="ChEBI" id="CHEBI:57692"/>
    </cofactor>
</comment>
<dbReference type="RefSeq" id="WP_387724153.1">
    <property type="nucleotide sequence ID" value="NZ_JBIAPI010000011.1"/>
</dbReference>
<evidence type="ECO:0000256" key="2">
    <source>
        <dbReference type="ARBA" id="ARBA00009347"/>
    </source>
</evidence>
<comment type="caution">
    <text evidence="9">The sequence shown here is derived from an EMBL/GenBank/DDBJ whole genome shotgun (WGS) entry which is preliminary data.</text>
</comment>
<name>A0ABW6R323_9NOCA</name>
<dbReference type="InterPro" id="IPR006091">
    <property type="entry name" value="Acyl-CoA_Oxase/DH_mid-dom"/>
</dbReference>
<dbReference type="InterPro" id="IPR013786">
    <property type="entry name" value="AcylCoA_DH/ox_N"/>
</dbReference>
<dbReference type="Pfam" id="PF02770">
    <property type="entry name" value="Acyl-CoA_dh_M"/>
    <property type="match status" value="1"/>
</dbReference>
<evidence type="ECO:0000259" key="7">
    <source>
        <dbReference type="Pfam" id="PF02770"/>
    </source>
</evidence>
<dbReference type="Gene3D" id="2.40.110.10">
    <property type="entry name" value="Butyryl-CoA Dehydrogenase, subunit A, domain 2"/>
    <property type="match status" value="1"/>
</dbReference>
<sequence>MTIATTDEHKAVQESMRGWAGSVRPIATMRTDPSTFWRAYWPGLADLGIFRVAVAEDSGGAGGSVADLAVLVEQAAHDLVGGPVLATALANLITAGRLDEQMPCGVALDFVVGAEVSVPAAADEVLLTGSWDSVLGAAPETAVLLPISTPDGQRWVLLPPDAEGLRVEPLSPLDLSTPLARVHCADVRVPADQIFVSPHAVQDLLVVLAAAELAGLAGWCLTTAVEYAKVRQQFGRKIGSFQAVKHICAWMLCRTELIRAVAADAAAAVDEGGAELPIAAAIAAATALDAAVDTAKDCIQVLGGIGFTWEHDAHLYLRRAVALRQLLGGAAQWRARVTELTRGGQRRTTGADRVFAAEGVAAVDGDSAGELAAEVARIAALPADQQRGAMVEAGLVMPHWPRPYGRGADPMTGLLISEELRRAGLAAPDLAIGGWAVPTLLQHGTQEQIDRFAWPTLRGEVVWCQLFSEPEAGSDLAALRTTAKKVDGGWVLRGQKVWTSLGDRANWGICLARTDPDAPKHRGISYFLVDMASAGLQVRPLVQITGEARFSEVFLDDVFVPDNHVVGALNNGWKIARSTLSTERVAMGGNGIGPVLEELIAKSPATGPGAELVNDRLGGFVAEAIGGLLLEQRAAVKMLAGADPGAQSSVRKLVGVRHRQAVAEFAAATAGPAGAQDSEVVKEFLLTRCLSIAGGTEQILLTVAGERILGLPRDTDS</sequence>